<dbReference type="InterPro" id="IPR027417">
    <property type="entry name" value="P-loop_NTPase"/>
</dbReference>
<dbReference type="GO" id="GO:0016887">
    <property type="term" value="F:ATP hydrolysis activity"/>
    <property type="evidence" value="ECO:0007669"/>
    <property type="project" value="InterPro"/>
</dbReference>
<evidence type="ECO:0000259" key="4">
    <source>
        <dbReference type="Pfam" id="PF02374"/>
    </source>
</evidence>
<evidence type="ECO:0000256" key="1">
    <source>
        <dbReference type="ARBA" id="ARBA00011040"/>
    </source>
</evidence>
<comment type="similarity">
    <text evidence="1">Belongs to the arsA ATPase family.</text>
</comment>
<dbReference type="AlphaFoldDB" id="A0A4R6TX64"/>
<evidence type="ECO:0000256" key="3">
    <source>
        <dbReference type="ARBA" id="ARBA00066752"/>
    </source>
</evidence>
<evidence type="ECO:0000313" key="6">
    <source>
        <dbReference type="Proteomes" id="UP000294575"/>
    </source>
</evidence>
<dbReference type="CDD" id="cd02035">
    <property type="entry name" value="ArsA"/>
    <property type="match status" value="1"/>
</dbReference>
<accession>A0A4R6TX64</accession>
<sequence>MLNIEQLVRDKSVLFCGGKGGVGKTTLSCAIAVKAAQLGRKTLLVSTDPAHSLADAFARPIGGKELCLAENLFVLELDPDAEVDAYLERVLSHMRRYVNPDQVGELRRQLQLSRQSPGAQEAAILERLARLLDAGLQQYDLIVFDTAPTGHTLRLLTLPEVMSVWTEGLLKHNKRAEHLGSVLEHLTPGRSIDSLTGDAATHAVEELDDRQQKLLSTLLERQRLFHRMRHLLTDPQKTGFLFVLTPERLPIMETERAVNSLQEGKIGVAGLLVNRVMPEQVMENEFWQSRLQQQQQYLADIDQRFAGLPRQRVELQQQDIQGLEALSALASQLA</sequence>
<dbReference type="Pfam" id="PF02374">
    <property type="entry name" value="ArsA_ATPase"/>
    <property type="match status" value="1"/>
</dbReference>
<dbReference type="EMBL" id="SNYK01000005">
    <property type="protein sequence ID" value="TDQ38101.1"/>
    <property type="molecule type" value="Genomic_DNA"/>
</dbReference>
<dbReference type="Gene3D" id="3.40.50.300">
    <property type="entry name" value="P-loop containing nucleotide triphosphate hydrolases"/>
    <property type="match status" value="1"/>
</dbReference>
<dbReference type="EC" id="7.3.2.7" evidence="3"/>
<comment type="catalytic activity">
    <reaction evidence="2">
        <text>arsenite(in) + ATP + H2O = arsenite(out) + ADP + phosphate + H(+)</text>
        <dbReference type="Rhea" id="RHEA:11348"/>
        <dbReference type="ChEBI" id="CHEBI:15377"/>
        <dbReference type="ChEBI" id="CHEBI:15378"/>
        <dbReference type="ChEBI" id="CHEBI:29242"/>
        <dbReference type="ChEBI" id="CHEBI:30616"/>
        <dbReference type="ChEBI" id="CHEBI:43474"/>
        <dbReference type="ChEBI" id="CHEBI:456216"/>
        <dbReference type="EC" id="7.3.2.7"/>
    </reaction>
</comment>
<comment type="caution">
    <text evidence="5">The sequence shown here is derived from an EMBL/GenBank/DDBJ whole genome shotgun (WGS) entry which is preliminary data.</text>
</comment>
<gene>
    <name evidence="5" type="ORF">DFQ45_10512</name>
</gene>
<protein>
    <recommendedName>
        <fullName evidence="3">arsenite-transporting ATPase</fullName>
        <ecNumber evidence="3">7.3.2.7</ecNumber>
    </recommendedName>
</protein>
<dbReference type="SUPFAM" id="SSF52540">
    <property type="entry name" value="P-loop containing nucleoside triphosphate hydrolases"/>
    <property type="match status" value="1"/>
</dbReference>
<reference evidence="5 6" key="1">
    <citation type="submission" date="2019-03" db="EMBL/GenBank/DDBJ databases">
        <title>Genomic Encyclopedia of Type Strains, Phase IV (KMG-IV): sequencing the most valuable type-strain genomes for metagenomic binning, comparative biology and taxonomic classification.</title>
        <authorList>
            <person name="Goeker M."/>
        </authorList>
    </citation>
    <scope>NUCLEOTIDE SEQUENCE [LARGE SCALE GENOMIC DNA]</scope>
    <source>
        <strain evidence="5 6">DSM 28679</strain>
    </source>
</reference>
<organism evidence="5 6">
    <name type="scientific">Thiopseudomonas denitrificans</name>
    <dbReference type="NCBI Taxonomy" id="1501432"/>
    <lineage>
        <taxon>Bacteria</taxon>
        <taxon>Pseudomonadati</taxon>
        <taxon>Pseudomonadota</taxon>
        <taxon>Gammaproteobacteria</taxon>
        <taxon>Pseudomonadales</taxon>
        <taxon>Pseudomonadaceae</taxon>
        <taxon>Thiopseudomonas</taxon>
    </lineage>
</organism>
<keyword evidence="5" id="KW-0547">Nucleotide-binding</keyword>
<proteinExistence type="inferred from homology"/>
<dbReference type="PANTHER" id="PTHR10803">
    <property type="entry name" value="ARSENICAL PUMP-DRIVING ATPASE ARSENITE-TRANSLOCATING ATPASE"/>
    <property type="match status" value="1"/>
</dbReference>
<dbReference type="InterPro" id="IPR016300">
    <property type="entry name" value="ATPase_ArsA/GET3"/>
</dbReference>
<dbReference type="GO" id="GO:0015446">
    <property type="term" value="F:ATPase-coupled arsenite transmembrane transporter activity"/>
    <property type="evidence" value="ECO:0007669"/>
    <property type="project" value="UniProtKB-EC"/>
</dbReference>
<evidence type="ECO:0000256" key="2">
    <source>
        <dbReference type="ARBA" id="ARBA00052296"/>
    </source>
</evidence>
<dbReference type="OrthoDB" id="9780677at2"/>
<dbReference type="RefSeq" id="WP_101497298.1">
    <property type="nucleotide sequence ID" value="NZ_LNJZ01000008.1"/>
</dbReference>
<dbReference type="NCBIfam" id="TIGR00345">
    <property type="entry name" value="GET3_arsA_TRC40"/>
    <property type="match status" value="1"/>
</dbReference>
<dbReference type="InterPro" id="IPR025723">
    <property type="entry name" value="ArsA/GET3_ATPase-like"/>
</dbReference>
<feature type="domain" description="ArsA/GET3 Anion-transporting ATPase-like" evidence="4">
    <location>
        <begin position="13"/>
        <end position="333"/>
    </location>
</feature>
<keyword evidence="5" id="KW-0067">ATP-binding</keyword>
<evidence type="ECO:0000313" key="5">
    <source>
        <dbReference type="EMBL" id="TDQ38101.1"/>
    </source>
</evidence>
<dbReference type="GO" id="GO:0005524">
    <property type="term" value="F:ATP binding"/>
    <property type="evidence" value="ECO:0007669"/>
    <property type="project" value="UniProtKB-KW"/>
</dbReference>
<dbReference type="Proteomes" id="UP000294575">
    <property type="component" value="Unassembled WGS sequence"/>
</dbReference>
<keyword evidence="6" id="KW-1185">Reference proteome</keyword>
<name>A0A4R6TX64_9GAMM</name>
<dbReference type="PANTHER" id="PTHR10803:SF3">
    <property type="entry name" value="ATPASE GET3"/>
    <property type="match status" value="1"/>
</dbReference>